<evidence type="ECO:0000256" key="1">
    <source>
        <dbReference type="SAM" id="MobiDB-lite"/>
    </source>
</evidence>
<dbReference type="OrthoDB" id="319873at2"/>
<protein>
    <submittedName>
        <fullName evidence="2">CinY protein</fullName>
    </submittedName>
</protein>
<evidence type="ECO:0000313" key="2">
    <source>
        <dbReference type="EMBL" id="AZQ70550.1"/>
    </source>
</evidence>
<sequence>MGTPRHHHPLRRRAGQLLGVAALAPAVLLIAQAGPARAFGTVSAFGQHAEHEAITRAALACAPGTRSDGTCFEPRSLDQLAGHKGTFGAVGAPDTDEIVVPAAHCDNADFLATPGYPRDRADATRQLLACITKLQTRFTEGVTAAGGTVTADGKVVPGENDLTKDCTFTLGIGGRDKCEAIEGLGRALHGVQDFYSHSNWTDKAADGPLGKDNPPGLDRPAPSPLLTLGTGRPPAASAVPADLTTGCFSLLPLGCARHVQHAGLNKDTGVIDPATGATSGPTTPRGKVAGNFDRAVHAAVADTRRQWADFRAALTATYGKDRAETIGCALTHDAPARDCAPKS</sequence>
<dbReference type="AlphaFoldDB" id="A0A3Q9FX42"/>
<organism evidence="2 3">
    <name type="scientific">Streptomyces luteoverticillatus</name>
    <name type="common">Streptoverticillium luteoverticillatus</name>
    <dbReference type="NCBI Taxonomy" id="66425"/>
    <lineage>
        <taxon>Bacteria</taxon>
        <taxon>Bacillati</taxon>
        <taxon>Actinomycetota</taxon>
        <taxon>Actinomycetes</taxon>
        <taxon>Kitasatosporales</taxon>
        <taxon>Streptomycetaceae</taxon>
        <taxon>Streptomyces</taxon>
    </lineage>
</organism>
<reference evidence="2 3" key="1">
    <citation type="submission" date="2018-12" db="EMBL/GenBank/DDBJ databases">
        <title>The whole draft genome of Streptomyce luteoverticillatus CGMCC 15060.</title>
        <authorList>
            <person name="Feng Z."/>
            <person name="Chen G."/>
            <person name="Zhang J."/>
            <person name="Zhu H."/>
            <person name="Yu X."/>
            <person name="Zhang W."/>
            <person name="Zhang X."/>
        </authorList>
    </citation>
    <scope>NUCLEOTIDE SEQUENCE [LARGE SCALE GENOMIC DNA]</scope>
    <source>
        <strain evidence="2 3">CGMCC 15060</strain>
    </source>
</reference>
<gene>
    <name evidence="2" type="ORF">EKH77_04355</name>
</gene>
<proteinExistence type="predicted"/>
<evidence type="ECO:0000313" key="3">
    <source>
        <dbReference type="Proteomes" id="UP000267900"/>
    </source>
</evidence>
<dbReference type="EMBL" id="CP034587">
    <property type="protein sequence ID" value="AZQ70550.1"/>
    <property type="molecule type" value="Genomic_DNA"/>
</dbReference>
<feature type="region of interest" description="Disordered" evidence="1">
    <location>
        <begin position="205"/>
        <end position="235"/>
    </location>
</feature>
<dbReference type="Proteomes" id="UP000267900">
    <property type="component" value="Chromosome"/>
</dbReference>
<dbReference type="RefSeq" id="WP_126913115.1">
    <property type="nucleotide sequence ID" value="NZ_CP034587.1"/>
</dbReference>
<accession>A0A3Q9FX42</accession>
<name>A0A3Q9FX42_STRLT</name>
<keyword evidence="3" id="KW-1185">Reference proteome</keyword>